<dbReference type="AlphaFoldDB" id="A0A0B2RHP5"/>
<protein>
    <submittedName>
        <fullName evidence="1">Uncharacterized protein</fullName>
    </submittedName>
</protein>
<evidence type="ECO:0000313" key="1">
    <source>
        <dbReference type="EMBL" id="KHN32740.1"/>
    </source>
</evidence>
<accession>A0A0B2RHP5</accession>
<reference evidence="1" key="1">
    <citation type="submission" date="2014-07" db="EMBL/GenBank/DDBJ databases">
        <title>Identification of a novel salt tolerance gene in wild soybean by whole-genome sequencing.</title>
        <authorList>
            <person name="Lam H.-M."/>
            <person name="Qi X."/>
            <person name="Li M.-W."/>
            <person name="Liu X."/>
            <person name="Xie M."/>
            <person name="Ni M."/>
            <person name="Xu X."/>
        </authorList>
    </citation>
    <scope>NUCLEOTIDE SEQUENCE [LARGE SCALE GENOMIC DNA]</scope>
    <source>
        <tissue evidence="1">Root</tissue>
    </source>
</reference>
<proteinExistence type="predicted"/>
<dbReference type="PANTHER" id="PTHR35830:SF1">
    <property type="entry name" value="OS05G0299200 PROTEIN"/>
    <property type="match status" value="1"/>
</dbReference>
<gene>
    <name evidence="1" type="ORF">glysoja_041196</name>
</gene>
<dbReference type="PANTHER" id="PTHR35830">
    <property type="entry name" value="OS05G0299200 PROTEIN"/>
    <property type="match status" value="1"/>
</dbReference>
<sequence length="250" mass="28957">MKLGNGDSDFWYDSWFTKKPLVMHVPWIDIPIVGVRVRDLWRNGSCTTRKKAFYDTSFTTVIQRPMYSLHHPHVVAIAVSPLCAPPSTRRSRSCRRHNKLSLPTTTSTSSFEPKLEVVIDLTPLTAFQYELRQFLSSDKDTYRDLQTLVTLDHNRRFSFWHHNASSHKLVVVRRDRSLGGKEVVVAWGQRSDTNPLSALVRDSVKHSVKNKVVPFQRKLPKWWPTVINSNASIFYANEQEEYKREAYGVV</sequence>
<name>A0A0B2RHP5_GLYSO</name>
<dbReference type="Proteomes" id="UP000053555">
    <property type="component" value="Unassembled WGS sequence"/>
</dbReference>
<dbReference type="EMBL" id="KN649968">
    <property type="protein sequence ID" value="KHN32740.1"/>
    <property type="molecule type" value="Genomic_DNA"/>
</dbReference>
<organism evidence="1">
    <name type="scientific">Glycine soja</name>
    <name type="common">Wild soybean</name>
    <dbReference type="NCBI Taxonomy" id="3848"/>
    <lineage>
        <taxon>Eukaryota</taxon>
        <taxon>Viridiplantae</taxon>
        <taxon>Streptophyta</taxon>
        <taxon>Embryophyta</taxon>
        <taxon>Tracheophyta</taxon>
        <taxon>Spermatophyta</taxon>
        <taxon>Magnoliopsida</taxon>
        <taxon>eudicotyledons</taxon>
        <taxon>Gunneridae</taxon>
        <taxon>Pentapetalae</taxon>
        <taxon>rosids</taxon>
        <taxon>fabids</taxon>
        <taxon>Fabales</taxon>
        <taxon>Fabaceae</taxon>
        <taxon>Papilionoideae</taxon>
        <taxon>50 kb inversion clade</taxon>
        <taxon>NPAAA clade</taxon>
        <taxon>indigoferoid/millettioid clade</taxon>
        <taxon>Phaseoleae</taxon>
        <taxon>Glycine</taxon>
        <taxon>Glycine subgen. Soja</taxon>
    </lineage>
</organism>